<dbReference type="Proteomes" id="UP000034803">
    <property type="component" value="Unassembled WGS sequence"/>
</dbReference>
<proteinExistence type="predicted"/>
<comment type="caution">
    <text evidence="1">The sequence shown here is derived from an EMBL/GenBank/DDBJ whole genome shotgun (WGS) entry which is preliminary data.</text>
</comment>
<evidence type="ECO:0000313" key="1">
    <source>
        <dbReference type="EMBL" id="KKP31901.1"/>
    </source>
</evidence>
<protein>
    <submittedName>
        <fullName evidence="1">Uncharacterized protein</fullName>
    </submittedName>
</protein>
<accession>A0A0F9YZQ7</accession>
<organism evidence="1 2">
    <name type="scientific">Candidatus Woesebacteria bacterium GW2011_GWC2_31_9</name>
    <dbReference type="NCBI Taxonomy" id="1618586"/>
    <lineage>
        <taxon>Bacteria</taxon>
        <taxon>Candidatus Woeseibacteriota</taxon>
    </lineage>
</organism>
<reference evidence="1 2" key="1">
    <citation type="journal article" date="2015" name="Nature">
        <title>rRNA introns, odd ribosomes, and small enigmatic genomes across a large radiation of phyla.</title>
        <authorList>
            <person name="Brown C.T."/>
            <person name="Hug L.A."/>
            <person name="Thomas B.C."/>
            <person name="Sharon I."/>
            <person name="Castelle C.J."/>
            <person name="Singh A."/>
            <person name="Wilkins M.J."/>
            <person name="Williams K.H."/>
            <person name="Banfield J.F."/>
        </authorList>
    </citation>
    <scope>NUCLEOTIDE SEQUENCE [LARGE SCALE GENOMIC DNA]</scope>
</reference>
<gene>
    <name evidence="1" type="ORF">UR21_C0004G0037</name>
</gene>
<dbReference type="EMBL" id="LBOI01000004">
    <property type="protein sequence ID" value="KKP31901.1"/>
    <property type="molecule type" value="Genomic_DNA"/>
</dbReference>
<evidence type="ECO:0000313" key="2">
    <source>
        <dbReference type="Proteomes" id="UP000034803"/>
    </source>
</evidence>
<sequence>MTENPPLHDIKRPAQILTGDGQITTDKYEQDKFVVYNGQVAVGGSRLSHSTIVFNLNFCYPDTKDEDKPTVDDGGQIYDNGDVLVIPDYFTESTRPKLLWEAAWRHTEDQFEGIESEIDINEVRKNTRRNTGTLIAKITGRRVLVKHSDDTDDLLSPNIK</sequence>
<name>A0A0F9YZQ7_9BACT</name>
<dbReference type="AlphaFoldDB" id="A0A0F9YZQ7"/>